<evidence type="ECO:0000313" key="3">
    <source>
        <dbReference type="Proteomes" id="UP000008720"/>
    </source>
</evidence>
<keyword evidence="1" id="KW-1133">Transmembrane helix</keyword>
<evidence type="ECO:0000313" key="2">
    <source>
        <dbReference type="EMBL" id="ADR22012.1"/>
    </source>
</evidence>
<sequence length="393" mass="46811">MNKKVQTYTGWLLLGLLLIAVIMGIAYLVNPKYVKDKAFNLFYPPIEISEKYRGKIVVEVPEVYELLQIACSLTGSFQDDSNLLRKNSDYYGDVYKYFKNFENHQLVLTINDYFTKYGIARSQHAIRLNSLNYTLDSNYIVNLKKFVIPLSNRDPDKKFIISNHIDLIEDFARQSDFKDFYEKHNSYYEKLINNYFEFCDFQGMKTWLENKFSSKYQSYRIIFSPLTGGFHSTSRFKRTNQTLMFVSAPRENIDSLSSEEFEIVSSRSSRVVFTEIDHNYVNPVTDQFLEELESDMTNYKDWNGQNGGSYQSKYKTFNEYMTWGIFNLYALDTYSEENVEEIIKYQTDFITDTRKFIRFREFNEELIRLYKSKGKPKIEELYEPIFEWMKKQS</sequence>
<feature type="transmembrane region" description="Helical" evidence="1">
    <location>
        <begin position="12"/>
        <end position="29"/>
    </location>
</feature>
<dbReference type="Proteomes" id="UP000008720">
    <property type="component" value="Chromosome"/>
</dbReference>
<dbReference type="OrthoDB" id="6395228at2"/>
<name>E4TTV7_MARTH</name>
<dbReference type="STRING" id="643867.Ftrac_2027"/>
<evidence type="ECO:0008006" key="4">
    <source>
        <dbReference type="Google" id="ProtNLM"/>
    </source>
</evidence>
<gene>
    <name evidence="2" type="ordered locus">Ftrac_2027</name>
</gene>
<accession>E4TTV7</accession>
<dbReference type="AlphaFoldDB" id="E4TTV7"/>
<keyword evidence="1" id="KW-0812">Transmembrane</keyword>
<dbReference type="EMBL" id="CP002349">
    <property type="protein sequence ID" value="ADR22012.1"/>
    <property type="molecule type" value="Genomic_DNA"/>
</dbReference>
<evidence type="ECO:0000256" key="1">
    <source>
        <dbReference type="SAM" id="Phobius"/>
    </source>
</evidence>
<keyword evidence="3" id="KW-1185">Reference proteome</keyword>
<dbReference type="KEGG" id="mtt:Ftrac_2027"/>
<dbReference type="RefSeq" id="WP_013454155.1">
    <property type="nucleotide sequence ID" value="NC_014759.1"/>
</dbReference>
<keyword evidence="1" id="KW-0472">Membrane</keyword>
<dbReference type="HOGENOM" id="CLU_046395_0_0_10"/>
<dbReference type="eggNOG" id="ENOG502ZC5W">
    <property type="taxonomic scope" value="Bacteria"/>
</dbReference>
<protein>
    <recommendedName>
        <fullName evidence="4">DUF4932 domain-containing protein</fullName>
    </recommendedName>
</protein>
<reference evidence="2 3" key="1">
    <citation type="journal article" date="2011" name="Stand. Genomic Sci.">
        <title>Complete genome sequence of Marivirga tractuosa type strain (H-43).</title>
        <authorList>
            <person name="Pagani I."/>
            <person name="Chertkov O."/>
            <person name="Lapidus A."/>
            <person name="Lucas S."/>
            <person name="Del Rio T.G."/>
            <person name="Tice H."/>
            <person name="Copeland A."/>
            <person name="Cheng J.F."/>
            <person name="Nolan M."/>
            <person name="Saunders E."/>
            <person name="Pitluck S."/>
            <person name="Held B."/>
            <person name="Goodwin L."/>
            <person name="Liolios K."/>
            <person name="Ovchinikova G."/>
            <person name="Ivanova N."/>
            <person name="Mavromatis K."/>
            <person name="Pati A."/>
            <person name="Chen A."/>
            <person name="Palaniappan K."/>
            <person name="Land M."/>
            <person name="Hauser L."/>
            <person name="Jeffries C.D."/>
            <person name="Detter J.C."/>
            <person name="Han C."/>
            <person name="Tapia R."/>
            <person name="Ngatchou-Djao O.D."/>
            <person name="Rohde M."/>
            <person name="Goker M."/>
            <person name="Spring S."/>
            <person name="Sikorski J."/>
            <person name="Woyke T."/>
            <person name="Bristow J."/>
            <person name="Eisen J.A."/>
            <person name="Markowitz V."/>
            <person name="Hugenholtz P."/>
            <person name="Klenk H.P."/>
            <person name="Kyrpides N.C."/>
        </authorList>
    </citation>
    <scope>NUCLEOTIDE SEQUENCE [LARGE SCALE GENOMIC DNA]</scope>
    <source>
        <strain evidence="3">ATCC 23168 / DSM 4126 / NBRC 15989 / NCIMB 1408 / VKM B-1430 / H-43</strain>
    </source>
</reference>
<proteinExistence type="predicted"/>
<organism evidence="2 3">
    <name type="scientific">Marivirga tractuosa (strain ATCC 23168 / DSM 4126 / NBRC 15989 / NCIMB 1408 / VKM B-1430 / H-43)</name>
    <name type="common">Microscilla tractuosa</name>
    <name type="synonym">Flexibacter tractuosus</name>
    <dbReference type="NCBI Taxonomy" id="643867"/>
    <lineage>
        <taxon>Bacteria</taxon>
        <taxon>Pseudomonadati</taxon>
        <taxon>Bacteroidota</taxon>
        <taxon>Cytophagia</taxon>
        <taxon>Cytophagales</taxon>
        <taxon>Marivirgaceae</taxon>
        <taxon>Marivirga</taxon>
    </lineage>
</organism>